<reference evidence="1 2" key="1">
    <citation type="submission" date="2023-04" db="EMBL/GenBank/DDBJ databases">
        <title>Tenacibaculum tangerinum sp. nov., isolated from sea tidal flat of South Korea.</title>
        <authorList>
            <person name="Lee S.H."/>
            <person name="Kim J.-J."/>
        </authorList>
    </citation>
    <scope>NUCLEOTIDE SEQUENCE [LARGE SCALE GENOMIC DNA]</scope>
    <source>
        <strain evidence="1 2">GRR-S3-23</strain>
    </source>
</reference>
<protein>
    <recommendedName>
        <fullName evidence="3">PrcB C-terminal domain-containing protein</fullName>
    </recommendedName>
</protein>
<dbReference type="EMBL" id="CP122539">
    <property type="protein sequence ID" value="WGH76212.1"/>
    <property type="molecule type" value="Genomic_DNA"/>
</dbReference>
<evidence type="ECO:0008006" key="3">
    <source>
        <dbReference type="Google" id="ProtNLM"/>
    </source>
</evidence>
<organism evidence="1 2">
    <name type="scientific">Tenacibaculum tangerinum</name>
    <dbReference type="NCBI Taxonomy" id="3038772"/>
    <lineage>
        <taxon>Bacteria</taxon>
        <taxon>Pseudomonadati</taxon>
        <taxon>Bacteroidota</taxon>
        <taxon>Flavobacteriia</taxon>
        <taxon>Flavobacteriales</taxon>
        <taxon>Flavobacteriaceae</taxon>
        <taxon>Tenacibaculum</taxon>
    </lineage>
</organism>
<evidence type="ECO:0000313" key="2">
    <source>
        <dbReference type="Proteomes" id="UP001232001"/>
    </source>
</evidence>
<keyword evidence="2" id="KW-1185">Reference proteome</keyword>
<proteinExistence type="predicted"/>
<dbReference type="RefSeq" id="WP_279652081.1">
    <property type="nucleotide sequence ID" value="NZ_CP122539.1"/>
</dbReference>
<name>A0ABY8L458_9FLAO</name>
<sequence>MKIKILIFLFGIGILSSCNNDDNSDFESTSINFTEIGKGALYGNGQEGIPESNMIIKNTNEWHNLISQMNSVNNVSDNFTEINVDFDEFLIVAIFLEVKGQGWGIQTENVIENENNITISTLETEYETSVMTQPFCIVKMSNTEKTIIVE</sequence>
<dbReference type="PROSITE" id="PS51257">
    <property type="entry name" value="PROKAR_LIPOPROTEIN"/>
    <property type="match status" value="1"/>
</dbReference>
<accession>A0ABY8L458</accession>
<dbReference type="Proteomes" id="UP001232001">
    <property type="component" value="Chromosome"/>
</dbReference>
<gene>
    <name evidence="1" type="ORF">P8625_03335</name>
</gene>
<evidence type="ECO:0000313" key="1">
    <source>
        <dbReference type="EMBL" id="WGH76212.1"/>
    </source>
</evidence>